<feature type="region of interest" description="Disordered" evidence="1">
    <location>
        <begin position="112"/>
        <end position="175"/>
    </location>
</feature>
<dbReference type="AlphaFoldDB" id="A0A6J8CUB7"/>
<dbReference type="Proteomes" id="UP000507470">
    <property type="component" value="Unassembled WGS sequence"/>
</dbReference>
<evidence type="ECO:0000313" key="3">
    <source>
        <dbReference type="Proteomes" id="UP000507470"/>
    </source>
</evidence>
<sequence>MNEPRVADIRPSTVIIKDFFKCYCSLSIFRWLLKFNIQSETNSEEKVRRPTRLPVIRSHINIQALPNKNKTIVSRNAKDFDTIEQIDEVSSHQGEGNVNNITGEQNLEKIEEQNEETTEEQNDETSFDTNANDEKMRSRKRKKQSELWKQNLRKRRRQSGMEYINTRGNTHKERS</sequence>
<dbReference type="EMBL" id="CACVKT020005970">
    <property type="protein sequence ID" value="CAC5399009.1"/>
    <property type="molecule type" value="Genomic_DNA"/>
</dbReference>
<proteinExistence type="predicted"/>
<name>A0A6J8CUB7_MYTCO</name>
<keyword evidence="3" id="KW-1185">Reference proteome</keyword>
<accession>A0A6J8CUB7</accession>
<reference evidence="2 3" key="1">
    <citation type="submission" date="2020-06" db="EMBL/GenBank/DDBJ databases">
        <authorList>
            <person name="Li R."/>
            <person name="Bekaert M."/>
        </authorList>
    </citation>
    <scope>NUCLEOTIDE SEQUENCE [LARGE SCALE GENOMIC DNA]</scope>
    <source>
        <strain evidence="3">wild</strain>
    </source>
</reference>
<feature type="compositionally biased region" description="Acidic residues" evidence="1">
    <location>
        <begin position="113"/>
        <end position="126"/>
    </location>
</feature>
<protein>
    <submittedName>
        <fullName evidence="2">Uncharacterized protein</fullName>
    </submittedName>
</protein>
<organism evidence="2 3">
    <name type="scientific">Mytilus coruscus</name>
    <name type="common">Sea mussel</name>
    <dbReference type="NCBI Taxonomy" id="42192"/>
    <lineage>
        <taxon>Eukaryota</taxon>
        <taxon>Metazoa</taxon>
        <taxon>Spiralia</taxon>
        <taxon>Lophotrochozoa</taxon>
        <taxon>Mollusca</taxon>
        <taxon>Bivalvia</taxon>
        <taxon>Autobranchia</taxon>
        <taxon>Pteriomorphia</taxon>
        <taxon>Mytilida</taxon>
        <taxon>Mytiloidea</taxon>
        <taxon>Mytilidae</taxon>
        <taxon>Mytilinae</taxon>
        <taxon>Mytilus</taxon>
    </lineage>
</organism>
<evidence type="ECO:0000313" key="2">
    <source>
        <dbReference type="EMBL" id="CAC5399009.1"/>
    </source>
</evidence>
<gene>
    <name evidence="2" type="ORF">MCOR_33314</name>
</gene>
<evidence type="ECO:0000256" key="1">
    <source>
        <dbReference type="SAM" id="MobiDB-lite"/>
    </source>
</evidence>